<evidence type="ECO:0000259" key="2">
    <source>
        <dbReference type="PROSITE" id="PS50404"/>
    </source>
</evidence>
<dbReference type="SFLD" id="SFLDS00019">
    <property type="entry name" value="Glutathione_Transferase_(cytos"/>
    <property type="match status" value="1"/>
</dbReference>
<dbReference type="Gene3D" id="1.20.1050.10">
    <property type="match status" value="1"/>
</dbReference>
<keyword evidence="5" id="KW-1185">Reference proteome</keyword>
<dbReference type="Gene3D" id="3.40.30.10">
    <property type="entry name" value="Glutaredoxin"/>
    <property type="match status" value="1"/>
</dbReference>
<accession>A0A8H3W7K9</accession>
<comment type="caution">
    <text evidence="4">The sequence shown here is derived from an EMBL/GenBank/DDBJ whole genome shotgun (WGS) entry which is preliminary data.</text>
</comment>
<dbReference type="GO" id="GO:0016034">
    <property type="term" value="F:maleylacetoacetate isomerase activity"/>
    <property type="evidence" value="ECO:0007669"/>
    <property type="project" value="TreeGrafter"/>
</dbReference>
<evidence type="ECO:0000313" key="5">
    <source>
        <dbReference type="Proteomes" id="UP000434172"/>
    </source>
</evidence>
<proteinExistence type="inferred from homology"/>
<dbReference type="InterPro" id="IPR040079">
    <property type="entry name" value="Glutathione_S-Trfase"/>
</dbReference>
<evidence type="ECO:0008006" key="6">
    <source>
        <dbReference type="Google" id="ProtNLM"/>
    </source>
</evidence>
<gene>
    <name evidence="4" type="ORF">GQ607_011518</name>
</gene>
<feature type="domain" description="GST N-terminal" evidence="2">
    <location>
        <begin position="3"/>
        <end position="83"/>
    </location>
</feature>
<dbReference type="CDD" id="cd03043">
    <property type="entry name" value="GST_N_1"/>
    <property type="match status" value="1"/>
</dbReference>
<dbReference type="PANTHER" id="PTHR42673:SF4">
    <property type="entry name" value="MALEYLACETOACETATE ISOMERASE"/>
    <property type="match status" value="1"/>
</dbReference>
<dbReference type="PROSITE" id="PS50405">
    <property type="entry name" value="GST_CTER"/>
    <property type="match status" value="1"/>
</dbReference>
<comment type="similarity">
    <text evidence="1">Belongs to the GST superfamily.</text>
</comment>
<evidence type="ECO:0000259" key="3">
    <source>
        <dbReference type="PROSITE" id="PS50405"/>
    </source>
</evidence>
<protein>
    <recommendedName>
        <fullName evidence="6">Glutathione S-transferase 1</fullName>
    </recommendedName>
</protein>
<dbReference type="Proteomes" id="UP000434172">
    <property type="component" value="Unassembled WGS sequence"/>
</dbReference>
<dbReference type="GO" id="GO:0004364">
    <property type="term" value="F:glutathione transferase activity"/>
    <property type="evidence" value="ECO:0007669"/>
    <property type="project" value="TreeGrafter"/>
</dbReference>
<dbReference type="SFLD" id="SFLDG00358">
    <property type="entry name" value="Main_(cytGST)"/>
    <property type="match status" value="1"/>
</dbReference>
<dbReference type="InterPro" id="IPR036249">
    <property type="entry name" value="Thioredoxin-like_sf"/>
</dbReference>
<dbReference type="AlphaFoldDB" id="A0A8H3W7K9"/>
<dbReference type="CDD" id="cd03194">
    <property type="entry name" value="GST_C_3"/>
    <property type="match status" value="1"/>
</dbReference>
<dbReference type="GO" id="GO:0006559">
    <property type="term" value="P:L-phenylalanine catabolic process"/>
    <property type="evidence" value="ECO:0007669"/>
    <property type="project" value="TreeGrafter"/>
</dbReference>
<dbReference type="PROSITE" id="PS50404">
    <property type="entry name" value="GST_NTER"/>
    <property type="match status" value="1"/>
</dbReference>
<dbReference type="Pfam" id="PF13409">
    <property type="entry name" value="GST_N_2"/>
    <property type="match status" value="1"/>
</dbReference>
<dbReference type="GO" id="GO:0006749">
    <property type="term" value="P:glutathione metabolic process"/>
    <property type="evidence" value="ECO:0007669"/>
    <property type="project" value="TreeGrafter"/>
</dbReference>
<dbReference type="SUPFAM" id="SSF52833">
    <property type="entry name" value="Thioredoxin-like"/>
    <property type="match status" value="1"/>
</dbReference>
<organism evidence="4 5">
    <name type="scientific">Colletotrichum asianum</name>
    <dbReference type="NCBI Taxonomy" id="702518"/>
    <lineage>
        <taxon>Eukaryota</taxon>
        <taxon>Fungi</taxon>
        <taxon>Dikarya</taxon>
        <taxon>Ascomycota</taxon>
        <taxon>Pezizomycotina</taxon>
        <taxon>Sordariomycetes</taxon>
        <taxon>Hypocreomycetidae</taxon>
        <taxon>Glomerellales</taxon>
        <taxon>Glomerellaceae</taxon>
        <taxon>Colletotrichum</taxon>
        <taxon>Colletotrichum gloeosporioides species complex</taxon>
    </lineage>
</organism>
<dbReference type="OrthoDB" id="249703at2759"/>
<sequence>MVLELYIANKRYSSWSMRPWVLLKALDIPFEERLQLFSPGYRQPAFLSFSPSGKVPTLVDGDITVWDSLAIAEYVAEAHPRVWPQESKAARAYARSAAAEMHTGYEALRDQYSMNVALRIESGPPDADVQRNLDRLEQVWTEGLKKFGGPWVAGKEFSAADAFFAPVATRIQTFGLPLKDPEAKAYVERLLEHPAVKQWIEEGIAEKAREPSHEVDVLRGRKVLKDLSASQ</sequence>
<name>A0A8H3W7K9_9PEZI</name>
<dbReference type="InterPro" id="IPR004045">
    <property type="entry name" value="Glutathione_S-Trfase_N"/>
</dbReference>
<evidence type="ECO:0000313" key="4">
    <source>
        <dbReference type="EMBL" id="KAF0321315.1"/>
    </source>
</evidence>
<dbReference type="PANTHER" id="PTHR42673">
    <property type="entry name" value="MALEYLACETOACETATE ISOMERASE"/>
    <property type="match status" value="1"/>
</dbReference>
<dbReference type="InterPro" id="IPR010987">
    <property type="entry name" value="Glutathione-S-Trfase_C-like"/>
</dbReference>
<reference evidence="4 5" key="1">
    <citation type="submission" date="2019-12" db="EMBL/GenBank/DDBJ databases">
        <title>A genome sequence resource for the geographically widespread anthracnose pathogen Colletotrichum asianum.</title>
        <authorList>
            <person name="Meng Y."/>
        </authorList>
    </citation>
    <scope>NUCLEOTIDE SEQUENCE [LARGE SCALE GENOMIC DNA]</scope>
    <source>
        <strain evidence="4 5">ICMP 18580</strain>
    </source>
</reference>
<dbReference type="EMBL" id="WOWK01000073">
    <property type="protein sequence ID" value="KAF0321315.1"/>
    <property type="molecule type" value="Genomic_DNA"/>
</dbReference>
<feature type="domain" description="GST C-terminal" evidence="3">
    <location>
        <begin position="83"/>
        <end position="211"/>
    </location>
</feature>
<dbReference type="Pfam" id="PF13410">
    <property type="entry name" value="GST_C_2"/>
    <property type="match status" value="1"/>
</dbReference>
<dbReference type="SUPFAM" id="SSF47616">
    <property type="entry name" value="GST C-terminal domain-like"/>
    <property type="match status" value="1"/>
</dbReference>
<evidence type="ECO:0000256" key="1">
    <source>
        <dbReference type="ARBA" id="ARBA00007409"/>
    </source>
</evidence>
<dbReference type="InterPro" id="IPR036282">
    <property type="entry name" value="Glutathione-S-Trfase_C_sf"/>
</dbReference>